<dbReference type="AlphaFoldDB" id="A0A9N8EB65"/>
<feature type="region of interest" description="Disordered" evidence="1">
    <location>
        <begin position="378"/>
        <end position="451"/>
    </location>
</feature>
<proteinExistence type="predicted"/>
<dbReference type="Proteomes" id="UP001153069">
    <property type="component" value="Unassembled WGS sequence"/>
</dbReference>
<evidence type="ECO:0000313" key="3">
    <source>
        <dbReference type="Proteomes" id="UP001153069"/>
    </source>
</evidence>
<comment type="caution">
    <text evidence="2">The sequence shown here is derived from an EMBL/GenBank/DDBJ whole genome shotgun (WGS) entry which is preliminary data.</text>
</comment>
<feature type="region of interest" description="Disordered" evidence="1">
    <location>
        <begin position="1"/>
        <end position="20"/>
    </location>
</feature>
<evidence type="ECO:0000313" key="2">
    <source>
        <dbReference type="EMBL" id="CAB9517623.1"/>
    </source>
</evidence>
<dbReference type="EMBL" id="CAICTM010000868">
    <property type="protein sequence ID" value="CAB9517623.1"/>
    <property type="molecule type" value="Genomic_DNA"/>
</dbReference>
<evidence type="ECO:0008006" key="4">
    <source>
        <dbReference type="Google" id="ProtNLM"/>
    </source>
</evidence>
<dbReference type="Gene3D" id="1.10.287.110">
    <property type="entry name" value="DnaJ domain"/>
    <property type="match status" value="1"/>
</dbReference>
<gene>
    <name evidence="2" type="ORF">SEMRO_869_G213460.1</name>
</gene>
<accession>A0A9N8EB65</accession>
<organism evidence="2 3">
    <name type="scientific">Seminavis robusta</name>
    <dbReference type="NCBI Taxonomy" id="568900"/>
    <lineage>
        <taxon>Eukaryota</taxon>
        <taxon>Sar</taxon>
        <taxon>Stramenopiles</taxon>
        <taxon>Ochrophyta</taxon>
        <taxon>Bacillariophyta</taxon>
        <taxon>Bacillariophyceae</taxon>
        <taxon>Bacillariophycidae</taxon>
        <taxon>Naviculales</taxon>
        <taxon>Naviculaceae</taxon>
        <taxon>Seminavis</taxon>
    </lineage>
</organism>
<feature type="compositionally biased region" description="Pro residues" evidence="1">
    <location>
        <begin position="417"/>
        <end position="434"/>
    </location>
</feature>
<protein>
    <recommendedName>
        <fullName evidence="4">VWFA domain-containing protein</fullName>
    </recommendedName>
</protein>
<keyword evidence="3" id="KW-1185">Reference proteome</keyword>
<dbReference type="InterPro" id="IPR036869">
    <property type="entry name" value="J_dom_sf"/>
</dbReference>
<name>A0A9N8EB65_9STRA</name>
<sequence>MHAPQQPPMAASRPPQESHANQITATKGFPQGLIQAISHYINTIPLRIWVIDNSASMQVADGHKIVGSTFQNFTTTDCSRWDEAQEEVAFHAYMSGCLGVPTRFNLVNTPVSKSGVQLNRSFSIFENGPARVQQDLQTAGNVMGQILPIGPATPLAYHIRQIQAMVSQMAPKLVSEGKAVSVILATSGVPTDNHGNHGPAVVQDFVQALRSLEGLPILIVVRLCTDDETVVDFYNTLDAMSTNLSYDVVDDFFGEAIEVYLKNPWLNYGMPLHRFRQFGFNIPVFDEIDERALSFPELRQFCAFFFPMQQPWPDPAAQWPSFLRALAMVLAREKMHFNPVTKSLGPWIDLRRLHFVYARNTPFPPDIQVPLAFQQRPHQQPFQGYPPQQQSARSQPQQPGSFQQPRQQQPMPQQQHAPPPPQQQQQQPPPPQSSAPPGAAVSASKYTQASGDEGMAQIKRGILQWATAPPAHQNLRSIDQLLSCFPQTFPPAFGLTDHAYFKKWKSFSPDALSGRDEAVLKRAVRKTKFFLHPDKLPKDLTKEQTFLCKMLWDIVADSWEAFGPSS</sequence>
<reference evidence="2" key="1">
    <citation type="submission" date="2020-06" db="EMBL/GenBank/DDBJ databases">
        <authorList>
            <consortium name="Plant Systems Biology data submission"/>
        </authorList>
    </citation>
    <scope>NUCLEOTIDE SEQUENCE</scope>
    <source>
        <strain evidence="2">D6</strain>
    </source>
</reference>
<evidence type="ECO:0000256" key="1">
    <source>
        <dbReference type="SAM" id="MobiDB-lite"/>
    </source>
</evidence>
<feature type="compositionally biased region" description="Low complexity" evidence="1">
    <location>
        <begin position="378"/>
        <end position="416"/>
    </location>
</feature>
<dbReference type="OrthoDB" id="2142040at2759"/>